<dbReference type="EMBL" id="CP118246">
    <property type="protein sequence ID" value="WDR03097.1"/>
    <property type="molecule type" value="Genomic_DNA"/>
</dbReference>
<evidence type="ECO:0000313" key="1">
    <source>
        <dbReference type="EMBL" id="WDR03097.1"/>
    </source>
</evidence>
<dbReference type="Proteomes" id="UP001220530">
    <property type="component" value="Chromosome"/>
</dbReference>
<gene>
    <name evidence="1" type="ORF">PSQ19_02525</name>
</gene>
<proteinExistence type="predicted"/>
<accession>A0ABY7YPH7</accession>
<protein>
    <submittedName>
        <fullName evidence="1">Uncharacterized protein</fullName>
    </submittedName>
</protein>
<sequence>MPRRLIPAGRAAIGQPSLDQAFQKLFPAHVPGAKGSTATANAEIAIQKAEAMIEQFGIGKNGSIHILNSLPYIGALNDGHSTQAPVDFVKLAVMDGLATVRNAKILKD</sequence>
<keyword evidence="2" id="KW-1185">Reference proteome</keyword>
<name>A0ABY7YPH7_9HYPH</name>
<organism evidence="1 2">
    <name type="scientific">Devosia algicola</name>
    <dbReference type="NCBI Taxonomy" id="3026418"/>
    <lineage>
        <taxon>Bacteria</taxon>
        <taxon>Pseudomonadati</taxon>
        <taxon>Pseudomonadota</taxon>
        <taxon>Alphaproteobacteria</taxon>
        <taxon>Hyphomicrobiales</taxon>
        <taxon>Devosiaceae</taxon>
        <taxon>Devosia</taxon>
    </lineage>
</organism>
<evidence type="ECO:0000313" key="2">
    <source>
        <dbReference type="Proteomes" id="UP001220530"/>
    </source>
</evidence>
<reference evidence="1 2" key="1">
    <citation type="submission" date="2023-02" db="EMBL/GenBank/DDBJ databases">
        <title>Devosia algicola sp. nov., isolated from the phycosphere of marine algae.</title>
        <authorList>
            <person name="Kim J.M."/>
            <person name="Lee J.K."/>
            <person name="Choi B.J."/>
            <person name="Bayburt H."/>
            <person name="Jeon C.O."/>
        </authorList>
    </citation>
    <scope>NUCLEOTIDE SEQUENCE [LARGE SCALE GENOMIC DNA]</scope>
    <source>
        <strain evidence="1 2">G20-9</strain>
    </source>
</reference>